<dbReference type="NCBIfam" id="NF002584">
    <property type="entry name" value="PRK02234.1-5"/>
    <property type="match status" value="1"/>
</dbReference>
<dbReference type="InterPro" id="IPR011335">
    <property type="entry name" value="Restrct_endonuc-II-like"/>
</dbReference>
<dbReference type="GO" id="GO:0008821">
    <property type="term" value="F:crossover junction DNA endonuclease activity"/>
    <property type="evidence" value="ECO:0007669"/>
    <property type="project" value="UniProtKB-EC"/>
</dbReference>
<comment type="catalytic activity">
    <reaction evidence="13">
        <text>Endonucleolytic cleavage at a junction such as a reciprocal single-stranded crossover between two homologous DNA duplexes (Holliday junction).</text>
        <dbReference type="EC" id="3.1.21.10"/>
    </reaction>
</comment>
<dbReference type="AlphaFoldDB" id="A0A1N6GWD6"/>
<evidence type="ECO:0000256" key="8">
    <source>
        <dbReference type="ARBA" id="ARBA00022842"/>
    </source>
</evidence>
<evidence type="ECO:0000256" key="9">
    <source>
        <dbReference type="ARBA" id="ARBA00023172"/>
    </source>
</evidence>
<evidence type="ECO:0000256" key="7">
    <source>
        <dbReference type="ARBA" id="ARBA00022801"/>
    </source>
</evidence>
<evidence type="ECO:0000256" key="6">
    <source>
        <dbReference type="ARBA" id="ARBA00022763"/>
    </source>
</evidence>
<keyword evidence="9 13" id="KW-0233">DNA recombination</keyword>
<evidence type="ECO:0000256" key="3">
    <source>
        <dbReference type="ARBA" id="ARBA00022722"/>
    </source>
</evidence>
<evidence type="ECO:0000256" key="11">
    <source>
        <dbReference type="ARBA" id="ARBA00023447"/>
    </source>
</evidence>
<evidence type="ECO:0000256" key="14">
    <source>
        <dbReference type="NCBIfam" id="TIGR00648"/>
    </source>
</evidence>
<dbReference type="GO" id="GO:0005737">
    <property type="term" value="C:cytoplasm"/>
    <property type="evidence" value="ECO:0007669"/>
    <property type="project" value="UniProtKB-SubCell"/>
</dbReference>
<dbReference type="CDD" id="cd22354">
    <property type="entry name" value="RecU-like"/>
    <property type="match status" value="1"/>
</dbReference>
<feature type="binding site" evidence="13">
    <location>
        <position position="124"/>
    </location>
    <ligand>
        <name>Mg(2+)</name>
        <dbReference type="ChEBI" id="CHEBI:18420"/>
    </ligand>
</feature>
<evidence type="ECO:0000256" key="5">
    <source>
        <dbReference type="ARBA" id="ARBA00022759"/>
    </source>
</evidence>
<feature type="binding site" evidence="13">
    <location>
        <position position="90"/>
    </location>
    <ligand>
        <name>Mg(2+)</name>
        <dbReference type="ChEBI" id="CHEBI:18420"/>
    </ligand>
</feature>
<dbReference type="SUPFAM" id="SSF52980">
    <property type="entry name" value="Restriction endonuclease-like"/>
    <property type="match status" value="1"/>
</dbReference>
<evidence type="ECO:0000256" key="1">
    <source>
        <dbReference type="ARBA" id="ARBA00004496"/>
    </source>
</evidence>
<evidence type="ECO:0000256" key="10">
    <source>
        <dbReference type="ARBA" id="ARBA00023204"/>
    </source>
</evidence>
<dbReference type="Proteomes" id="UP000184758">
    <property type="component" value="Unassembled WGS sequence"/>
</dbReference>
<keyword evidence="5 13" id="KW-0255">Endonuclease</keyword>
<evidence type="ECO:0000256" key="4">
    <source>
        <dbReference type="ARBA" id="ARBA00022723"/>
    </source>
</evidence>
<keyword evidence="3 13" id="KW-0540">Nuclease</keyword>
<keyword evidence="10 13" id="KW-0234">DNA repair</keyword>
<dbReference type="STRING" id="28230.SAMN05878443_1464"/>
<name>A0A1N6GWD6_9LACT</name>
<dbReference type="EMBL" id="FSRN01000001">
    <property type="protein sequence ID" value="SIO11772.1"/>
    <property type="molecule type" value="Genomic_DNA"/>
</dbReference>
<dbReference type="GO" id="GO:0007059">
    <property type="term" value="P:chromosome segregation"/>
    <property type="evidence" value="ECO:0007669"/>
    <property type="project" value="UniProtKB-UniRule"/>
</dbReference>
<gene>
    <name evidence="13" type="primary">recU</name>
    <name evidence="15" type="ORF">SAMN05878443_1464</name>
</gene>
<dbReference type="HAMAP" id="MF_00130">
    <property type="entry name" value="RecU"/>
    <property type="match status" value="1"/>
</dbReference>
<feature type="binding site" evidence="13">
    <location>
        <position position="105"/>
    </location>
    <ligand>
        <name>Mg(2+)</name>
        <dbReference type="ChEBI" id="CHEBI:18420"/>
    </ligand>
</feature>
<comment type="subcellular location">
    <subcellularLocation>
        <location evidence="1 13">Cytoplasm</location>
    </subcellularLocation>
</comment>
<dbReference type="GO" id="GO:0006281">
    <property type="term" value="P:DNA repair"/>
    <property type="evidence" value="ECO:0007669"/>
    <property type="project" value="UniProtKB-UniRule"/>
</dbReference>
<keyword evidence="16" id="KW-1185">Reference proteome</keyword>
<dbReference type="PIRSF" id="PIRSF037785">
    <property type="entry name" value="RecU"/>
    <property type="match status" value="1"/>
</dbReference>
<evidence type="ECO:0000256" key="2">
    <source>
        <dbReference type="ARBA" id="ARBA00022490"/>
    </source>
</evidence>
<organism evidence="15 16">
    <name type="scientific">Carnobacterium alterfunditum</name>
    <dbReference type="NCBI Taxonomy" id="28230"/>
    <lineage>
        <taxon>Bacteria</taxon>
        <taxon>Bacillati</taxon>
        <taxon>Bacillota</taxon>
        <taxon>Bacilli</taxon>
        <taxon>Lactobacillales</taxon>
        <taxon>Carnobacteriaceae</taxon>
        <taxon>Carnobacterium</taxon>
    </lineage>
</organism>
<keyword evidence="7 13" id="KW-0378">Hydrolase</keyword>
<dbReference type="EC" id="3.1.21.10" evidence="13 14"/>
<proteinExistence type="inferred from homology"/>
<sequence>MQLAIRYPNGKTYIHNDKSSPKKQLNNQLTSFSKRGMSLEEDLNASNQYYLAKEIAVIHKKPTPVQIVKVDYPKRSAAVIKEAYFRHASTTDYNGVYQGYYLDFEAKETQNKLSFPLKNFHEHQIVHMQQCIQQQAICFVIMRFATSERLFLLEAEQLLVYWNNQQGDGRKSIPLKELEKKGYEMYYELSPRVPYLKIVDRLIIKNKDKST</sequence>
<evidence type="ECO:0000313" key="15">
    <source>
        <dbReference type="EMBL" id="SIO11772.1"/>
    </source>
</evidence>
<keyword evidence="4 13" id="KW-0479">Metal-binding</keyword>
<dbReference type="InterPro" id="IPR004612">
    <property type="entry name" value="Resolv_RecU"/>
</dbReference>
<dbReference type="GO" id="GO:0000287">
    <property type="term" value="F:magnesium ion binding"/>
    <property type="evidence" value="ECO:0007669"/>
    <property type="project" value="UniProtKB-UniRule"/>
</dbReference>
<dbReference type="InterPro" id="IPR011856">
    <property type="entry name" value="tRNA_endonuc-like_dom_sf"/>
</dbReference>
<feature type="site" description="Transition state stabilizer" evidence="13">
    <location>
        <position position="107"/>
    </location>
</feature>
<dbReference type="Gene3D" id="3.40.1350.10">
    <property type="match status" value="1"/>
</dbReference>
<dbReference type="NCBIfam" id="TIGR00648">
    <property type="entry name" value="recU"/>
    <property type="match status" value="1"/>
</dbReference>
<dbReference type="Pfam" id="PF03838">
    <property type="entry name" value="RecU"/>
    <property type="match status" value="1"/>
</dbReference>
<dbReference type="GO" id="GO:0003676">
    <property type="term" value="F:nucleic acid binding"/>
    <property type="evidence" value="ECO:0007669"/>
    <property type="project" value="InterPro"/>
</dbReference>
<protein>
    <recommendedName>
        <fullName evidence="12 13">Holliday junction resolvase RecU</fullName>
        <ecNumber evidence="13 14">3.1.21.10</ecNumber>
    </recommendedName>
    <alternativeName>
        <fullName evidence="13">Recombination protein U homolog</fullName>
    </alternativeName>
</protein>
<comment type="function">
    <text evidence="13">Endonuclease that resolves Holliday junction intermediates in genetic recombination. Cleaves mobile four-strand junctions by introducing symmetrical nicks in paired strands. Promotes annealing of linear ssDNA with homologous dsDNA. Required for DNA repair, homologous recombination and chromosome segregation.</text>
</comment>
<accession>A0A1N6GWD6</accession>
<comment type="similarity">
    <text evidence="11 13">Belongs to the RecU family.</text>
</comment>
<evidence type="ECO:0000256" key="13">
    <source>
        <dbReference type="HAMAP-Rule" id="MF_00130"/>
    </source>
</evidence>
<comment type="cofactor">
    <cofactor evidence="13">
        <name>Mg(2+)</name>
        <dbReference type="ChEBI" id="CHEBI:18420"/>
    </cofactor>
    <text evidence="13">Binds 1 Mg(2+) ion per subunit.</text>
</comment>
<keyword evidence="8 13" id="KW-0460">Magnesium</keyword>
<keyword evidence="2 13" id="KW-0963">Cytoplasm</keyword>
<dbReference type="eggNOG" id="COG3331">
    <property type="taxonomic scope" value="Bacteria"/>
</dbReference>
<keyword evidence="6 13" id="KW-0227">DNA damage</keyword>
<evidence type="ECO:0000256" key="12">
    <source>
        <dbReference type="ARBA" id="ARBA00029523"/>
    </source>
</evidence>
<dbReference type="GO" id="GO:0006310">
    <property type="term" value="P:DNA recombination"/>
    <property type="evidence" value="ECO:0007669"/>
    <property type="project" value="UniProtKB-UniRule"/>
</dbReference>
<reference evidence="16" key="1">
    <citation type="submission" date="2016-11" db="EMBL/GenBank/DDBJ databases">
        <authorList>
            <person name="Varghese N."/>
            <person name="Submissions S."/>
        </authorList>
    </citation>
    <scope>NUCLEOTIDE SEQUENCE [LARGE SCALE GENOMIC DNA]</scope>
    <source>
        <strain evidence="16">313</strain>
    </source>
</reference>
<feature type="binding site" evidence="13">
    <location>
        <position position="92"/>
    </location>
    <ligand>
        <name>Mg(2+)</name>
        <dbReference type="ChEBI" id="CHEBI:18420"/>
    </ligand>
</feature>
<evidence type="ECO:0000313" key="16">
    <source>
        <dbReference type="Proteomes" id="UP000184758"/>
    </source>
</evidence>